<feature type="signal peptide" evidence="1">
    <location>
        <begin position="1"/>
        <end position="32"/>
    </location>
</feature>
<sequence length="137" mass="14488">MTGTNTSGVSAVAAAALAITAAAITTPAAANAADVYSLNHSRTTVVYLTHAETVTAAQIGAGNVINAVLGDDHWSVTLESDSRYANRWYYRPDKRRVWNNITGQQLVAEAAAHPGGRVALGYTPSTPGHPLWVEQTW</sequence>
<evidence type="ECO:0000313" key="3">
    <source>
        <dbReference type="Proteomes" id="UP001206895"/>
    </source>
</evidence>
<name>A0ABT1HJA6_9NOCA</name>
<dbReference type="EMBL" id="JAMTCJ010000004">
    <property type="protein sequence ID" value="MCP2178017.1"/>
    <property type="molecule type" value="Genomic_DNA"/>
</dbReference>
<evidence type="ECO:0000313" key="2">
    <source>
        <dbReference type="EMBL" id="MCP2178017.1"/>
    </source>
</evidence>
<organism evidence="2 3">
    <name type="scientific">Williamsia maris</name>
    <dbReference type="NCBI Taxonomy" id="72806"/>
    <lineage>
        <taxon>Bacteria</taxon>
        <taxon>Bacillati</taxon>
        <taxon>Actinomycetota</taxon>
        <taxon>Actinomycetes</taxon>
        <taxon>Mycobacteriales</taxon>
        <taxon>Nocardiaceae</taxon>
        <taxon>Williamsia</taxon>
    </lineage>
</organism>
<dbReference type="RefSeq" id="WP_253662981.1">
    <property type="nucleotide sequence ID" value="NZ_BAAAJQ010000003.1"/>
</dbReference>
<reference evidence="2 3" key="1">
    <citation type="submission" date="2022-06" db="EMBL/GenBank/DDBJ databases">
        <title>Genomic Encyclopedia of Archaeal and Bacterial Type Strains, Phase II (KMG-II): from individual species to whole genera.</title>
        <authorList>
            <person name="Goeker M."/>
        </authorList>
    </citation>
    <scope>NUCLEOTIDE SEQUENCE [LARGE SCALE GENOMIC DNA]</scope>
    <source>
        <strain evidence="2 3">DSM 44693</strain>
    </source>
</reference>
<proteinExistence type="predicted"/>
<evidence type="ECO:0000256" key="1">
    <source>
        <dbReference type="SAM" id="SignalP"/>
    </source>
</evidence>
<dbReference type="Proteomes" id="UP001206895">
    <property type="component" value="Unassembled WGS sequence"/>
</dbReference>
<gene>
    <name evidence="2" type="ORF">LX13_003858</name>
</gene>
<protein>
    <submittedName>
        <fullName evidence="2">Uncharacterized protein</fullName>
    </submittedName>
</protein>
<keyword evidence="3" id="KW-1185">Reference proteome</keyword>
<feature type="chain" id="PRO_5046820633" evidence="1">
    <location>
        <begin position="33"/>
        <end position="137"/>
    </location>
</feature>
<comment type="caution">
    <text evidence="2">The sequence shown here is derived from an EMBL/GenBank/DDBJ whole genome shotgun (WGS) entry which is preliminary data.</text>
</comment>
<accession>A0ABT1HJA6</accession>
<keyword evidence="1" id="KW-0732">Signal</keyword>